<proteinExistence type="predicted"/>
<name>D8R1P9_SELML</name>
<dbReference type="SUPFAM" id="SSF53756">
    <property type="entry name" value="UDP-Glycosyltransferase/glycogen phosphorylase"/>
    <property type="match status" value="1"/>
</dbReference>
<feature type="transmembrane region" description="Helical" evidence="2">
    <location>
        <begin position="245"/>
        <end position="269"/>
    </location>
</feature>
<keyword evidence="2" id="KW-0472">Membrane</keyword>
<keyword evidence="2" id="KW-0812">Transmembrane</keyword>
<feature type="compositionally biased region" description="Pro residues" evidence="1">
    <location>
        <begin position="18"/>
        <end position="32"/>
    </location>
</feature>
<dbReference type="Gene3D" id="3.40.50.2000">
    <property type="entry name" value="Glycogen Phosphorylase B"/>
    <property type="match status" value="2"/>
</dbReference>
<sequence length="558" mass="60854">MSDEEKRESAWGFEEAPSPSPSPSPPASPPATSPTVPLLPVHQASPMPLVLAGVSTGQMLLLKRFKDAVRQGKPIPNMHIIQPVLLGGAGACAFGGLLSALGFLRAVTVRQDLWSSQATDRGVIGMATCNVGVFMAFGTLGDILPLAYVAIALARATTKYSITFITHDSHQVLKALLLPAGIVLRSVSTPAVLTPEQKRDSFPDSLTSGNTVPKCELSLIRARCVEIHMEECLDAIESQESHGTISFIAINFFALVGLSEFTITLLPVFRFLRQEGWHIAELLNVRAPASFERSFRQVYPRLYKRLQRASAEEVGWKDVTHWMWPLFTDRWTSWRVRKLRLSACPLTDPVTELPVHDWPRSVPLLYGFSEKVVECPGYWPSSVRVCGFWLPPDRGVSGTTHLAPKLAEFLLRSADSKPVFIGLSSITSMGFLQNPLGMLQVVTDVLKAVNMRGVLFTAGHPSLEAAVTSAAGLATSCLEKEGLTLGHNLFCYSGYVPYNDLFPKCSVVIHHGGSGTTAACLHAGVPQVICPFILDHLSSHTISSPMRPSLKSREPWTQ</sequence>
<organism evidence="5">
    <name type="scientific">Selaginella moellendorffii</name>
    <name type="common">Spikemoss</name>
    <dbReference type="NCBI Taxonomy" id="88036"/>
    <lineage>
        <taxon>Eukaryota</taxon>
        <taxon>Viridiplantae</taxon>
        <taxon>Streptophyta</taxon>
        <taxon>Embryophyta</taxon>
        <taxon>Tracheophyta</taxon>
        <taxon>Lycopodiopsida</taxon>
        <taxon>Selaginellales</taxon>
        <taxon>Selaginellaceae</taxon>
        <taxon>Selaginella</taxon>
    </lineage>
</organism>
<dbReference type="InParanoid" id="D8R1P9"/>
<keyword evidence="5" id="KW-1185">Reference proteome</keyword>
<dbReference type="PANTHER" id="PTHR48050">
    <property type="entry name" value="STEROL 3-BETA-GLUCOSYLTRANSFERASE"/>
    <property type="match status" value="1"/>
</dbReference>
<dbReference type="Pfam" id="PF06722">
    <property type="entry name" value="EryCIII-like_C"/>
    <property type="match status" value="1"/>
</dbReference>
<reference evidence="4 5" key="1">
    <citation type="journal article" date="2011" name="Science">
        <title>The Selaginella genome identifies genetic changes associated with the evolution of vascular plants.</title>
        <authorList>
            <person name="Banks J.A."/>
            <person name="Nishiyama T."/>
            <person name="Hasebe M."/>
            <person name="Bowman J.L."/>
            <person name="Gribskov M."/>
            <person name="dePamphilis C."/>
            <person name="Albert V.A."/>
            <person name="Aono N."/>
            <person name="Aoyama T."/>
            <person name="Ambrose B.A."/>
            <person name="Ashton N.W."/>
            <person name="Axtell M.J."/>
            <person name="Barker E."/>
            <person name="Barker M.S."/>
            <person name="Bennetzen J.L."/>
            <person name="Bonawitz N.D."/>
            <person name="Chapple C."/>
            <person name="Cheng C."/>
            <person name="Correa L.G."/>
            <person name="Dacre M."/>
            <person name="DeBarry J."/>
            <person name="Dreyer I."/>
            <person name="Elias M."/>
            <person name="Engstrom E.M."/>
            <person name="Estelle M."/>
            <person name="Feng L."/>
            <person name="Finet C."/>
            <person name="Floyd S.K."/>
            <person name="Frommer W.B."/>
            <person name="Fujita T."/>
            <person name="Gramzow L."/>
            <person name="Gutensohn M."/>
            <person name="Harholt J."/>
            <person name="Hattori M."/>
            <person name="Heyl A."/>
            <person name="Hirai T."/>
            <person name="Hiwatashi Y."/>
            <person name="Ishikawa M."/>
            <person name="Iwata M."/>
            <person name="Karol K.G."/>
            <person name="Koehler B."/>
            <person name="Kolukisaoglu U."/>
            <person name="Kubo M."/>
            <person name="Kurata T."/>
            <person name="Lalonde S."/>
            <person name="Li K."/>
            <person name="Li Y."/>
            <person name="Litt A."/>
            <person name="Lyons E."/>
            <person name="Manning G."/>
            <person name="Maruyama T."/>
            <person name="Michael T.P."/>
            <person name="Mikami K."/>
            <person name="Miyazaki S."/>
            <person name="Morinaga S."/>
            <person name="Murata T."/>
            <person name="Mueller-Roeber B."/>
            <person name="Nelson D.R."/>
            <person name="Obara M."/>
            <person name="Oguri Y."/>
            <person name="Olmstead R.G."/>
            <person name="Onodera N."/>
            <person name="Petersen B.L."/>
            <person name="Pils B."/>
            <person name="Prigge M."/>
            <person name="Rensing S.A."/>
            <person name="Riano-Pachon D.M."/>
            <person name="Roberts A.W."/>
            <person name="Sato Y."/>
            <person name="Scheller H.V."/>
            <person name="Schulz B."/>
            <person name="Schulz C."/>
            <person name="Shakirov E.V."/>
            <person name="Shibagaki N."/>
            <person name="Shinohara N."/>
            <person name="Shippen D.E."/>
            <person name="Soerensen I."/>
            <person name="Sotooka R."/>
            <person name="Sugimoto N."/>
            <person name="Sugita M."/>
            <person name="Sumikawa N."/>
            <person name="Tanurdzic M."/>
            <person name="Theissen G."/>
            <person name="Ulvskov P."/>
            <person name="Wakazuki S."/>
            <person name="Weng J.K."/>
            <person name="Willats W.W."/>
            <person name="Wipf D."/>
            <person name="Wolf P.G."/>
            <person name="Yang L."/>
            <person name="Zimmer A.D."/>
            <person name="Zhu Q."/>
            <person name="Mitros T."/>
            <person name="Hellsten U."/>
            <person name="Loque D."/>
            <person name="Otillar R."/>
            <person name="Salamov A."/>
            <person name="Schmutz J."/>
            <person name="Shapiro H."/>
            <person name="Lindquist E."/>
            <person name="Lucas S."/>
            <person name="Rokhsar D."/>
            <person name="Grigoriev I.V."/>
        </authorList>
    </citation>
    <scope>NUCLEOTIDE SEQUENCE [LARGE SCALE GENOMIC DNA]</scope>
</reference>
<dbReference type="EMBL" id="GL377570">
    <property type="protein sequence ID" value="EFJ33591.1"/>
    <property type="molecule type" value="Genomic_DNA"/>
</dbReference>
<dbReference type="Proteomes" id="UP000001514">
    <property type="component" value="Unassembled WGS sequence"/>
</dbReference>
<evidence type="ECO:0000259" key="3">
    <source>
        <dbReference type="Pfam" id="PF06722"/>
    </source>
</evidence>
<evidence type="ECO:0000313" key="5">
    <source>
        <dbReference type="Proteomes" id="UP000001514"/>
    </source>
</evidence>
<feature type="transmembrane region" description="Helical" evidence="2">
    <location>
        <begin position="83"/>
        <end position="104"/>
    </location>
</feature>
<feature type="domain" description="Erythromycin biosynthesis protein CIII-like C-terminal" evidence="3">
    <location>
        <begin position="494"/>
        <end position="537"/>
    </location>
</feature>
<evidence type="ECO:0000256" key="1">
    <source>
        <dbReference type="SAM" id="MobiDB-lite"/>
    </source>
</evidence>
<dbReference type="HOGENOM" id="CLU_534637_0_0_1"/>
<dbReference type="OMA" id="ISHSADQ"/>
<dbReference type="AlphaFoldDB" id="D8R1P9"/>
<dbReference type="STRING" id="88036.D8R1P9"/>
<gene>
    <name evidence="4" type="ORF">SELMODRAFT_406232</name>
</gene>
<dbReference type="KEGG" id="smo:SELMODRAFT_406232"/>
<dbReference type="GO" id="GO:0016757">
    <property type="term" value="F:glycosyltransferase activity"/>
    <property type="evidence" value="ECO:0007669"/>
    <property type="project" value="UniProtKB-ARBA"/>
</dbReference>
<keyword evidence="2" id="KW-1133">Transmembrane helix</keyword>
<dbReference type="Gramene" id="EFJ33591">
    <property type="protein sequence ID" value="EFJ33591"/>
    <property type="gene ID" value="SELMODRAFT_406232"/>
</dbReference>
<feature type="transmembrane region" description="Helical" evidence="2">
    <location>
        <begin position="124"/>
        <end position="151"/>
    </location>
</feature>
<dbReference type="PANTHER" id="PTHR48050:SF11">
    <property type="entry name" value="GLYCOSYLTRANSFERASE"/>
    <property type="match status" value="1"/>
</dbReference>
<dbReference type="FunCoup" id="D8R1P9">
    <property type="interactions" value="451"/>
</dbReference>
<dbReference type="eggNOG" id="KOG1192">
    <property type="taxonomic scope" value="Eukaryota"/>
</dbReference>
<feature type="region of interest" description="Disordered" evidence="1">
    <location>
        <begin position="1"/>
        <end position="39"/>
    </location>
</feature>
<dbReference type="InterPro" id="IPR010610">
    <property type="entry name" value="EryCIII-like_C"/>
</dbReference>
<evidence type="ECO:0000313" key="4">
    <source>
        <dbReference type="EMBL" id="EFJ33591.1"/>
    </source>
</evidence>
<dbReference type="InterPro" id="IPR050426">
    <property type="entry name" value="Glycosyltransferase_28"/>
</dbReference>
<accession>D8R1P9</accession>
<evidence type="ECO:0000256" key="2">
    <source>
        <dbReference type="SAM" id="Phobius"/>
    </source>
</evidence>
<protein>
    <recommendedName>
        <fullName evidence="3">Erythromycin biosynthesis protein CIII-like C-terminal domain-containing protein</fullName>
    </recommendedName>
</protein>